<keyword evidence="4" id="KW-1185">Reference proteome</keyword>
<evidence type="ECO:0000313" key="4">
    <source>
        <dbReference type="Proteomes" id="UP000030744"/>
    </source>
</evidence>
<evidence type="ECO:0000313" key="3">
    <source>
        <dbReference type="EMBL" id="CDJ27587.1"/>
    </source>
</evidence>
<dbReference type="AlphaFoldDB" id="U6JU40"/>
<dbReference type="EMBL" id="HG679893">
    <property type="protein sequence ID" value="CDJ27587.1"/>
    <property type="molecule type" value="Genomic_DNA"/>
</dbReference>
<name>U6JU40_9EIME</name>
<dbReference type="VEuPathDB" id="ToxoDB:EMH_0033140"/>
<keyword evidence="1" id="KW-0175">Coiled coil</keyword>
<feature type="region of interest" description="Disordered" evidence="2">
    <location>
        <begin position="1"/>
        <end position="43"/>
    </location>
</feature>
<feature type="region of interest" description="Disordered" evidence="2">
    <location>
        <begin position="270"/>
        <end position="298"/>
    </location>
</feature>
<evidence type="ECO:0000256" key="1">
    <source>
        <dbReference type="SAM" id="Coils"/>
    </source>
</evidence>
<reference evidence="3" key="2">
    <citation type="submission" date="2013-10" db="EMBL/GenBank/DDBJ databases">
        <authorList>
            <person name="Aslett M."/>
        </authorList>
    </citation>
    <scope>NUCLEOTIDE SEQUENCE [LARGE SCALE GENOMIC DNA]</scope>
    <source>
        <strain evidence="3">Houghton</strain>
    </source>
</reference>
<feature type="coiled-coil region" evidence="1">
    <location>
        <begin position="113"/>
        <end position="143"/>
    </location>
</feature>
<reference evidence="3" key="1">
    <citation type="submission" date="2013-10" db="EMBL/GenBank/DDBJ databases">
        <title>Genomic analysis of the causative agents of coccidiosis in chickens.</title>
        <authorList>
            <person name="Reid A.J."/>
            <person name="Blake D."/>
            <person name="Billington K."/>
            <person name="Browne H."/>
            <person name="Dunn M."/>
            <person name="Hung S."/>
            <person name="Kawahara F."/>
            <person name="Miranda-Saavedra D."/>
            <person name="Mourier T."/>
            <person name="Nagra H."/>
            <person name="Otto T.D."/>
            <person name="Rawlings N."/>
            <person name="Sanchez A."/>
            <person name="Sanders M."/>
            <person name="Subramaniam C."/>
            <person name="Tay Y."/>
            <person name="Dear P."/>
            <person name="Doerig C."/>
            <person name="Gruber A."/>
            <person name="Parkinson J."/>
            <person name="Shirley M."/>
            <person name="Wan K.L."/>
            <person name="Berriman M."/>
            <person name="Tomley F."/>
            <person name="Pain A."/>
        </authorList>
    </citation>
    <scope>NUCLEOTIDE SEQUENCE [LARGE SCALE GENOMIC DNA]</scope>
    <source>
        <strain evidence="3">Houghton</strain>
    </source>
</reference>
<dbReference type="Proteomes" id="UP000030744">
    <property type="component" value="Unassembled WGS sequence"/>
</dbReference>
<dbReference type="RefSeq" id="XP_013350165.1">
    <property type="nucleotide sequence ID" value="XM_013494711.1"/>
</dbReference>
<feature type="compositionally biased region" description="Low complexity" evidence="2">
    <location>
        <begin position="283"/>
        <end position="297"/>
    </location>
</feature>
<protein>
    <submittedName>
        <fullName evidence="3">Uncharacterized protein</fullName>
    </submittedName>
</protein>
<feature type="compositionally biased region" description="Low complexity" evidence="2">
    <location>
        <begin position="25"/>
        <end position="34"/>
    </location>
</feature>
<organism evidence="3 4">
    <name type="scientific">Eimeria mitis</name>
    <dbReference type="NCBI Taxonomy" id="44415"/>
    <lineage>
        <taxon>Eukaryota</taxon>
        <taxon>Sar</taxon>
        <taxon>Alveolata</taxon>
        <taxon>Apicomplexa</taxon>
        <taxon>Conoidasida</taxon>
        <taxon>Coccidia</taxon>
        <taxon>Eucoccidiorida</taxon>
        <taxon>Eimeriorina</taxon>
        <taxon>Eimeriidae</taxon>
        <taxon>Eimeria</taxon>
    </lineage>
</organism>
<evidence type="ECO:0000256" key="2">
    <source>
        <dbReference type="SAM" id="MobiDB-lite"/>
    </source>
</evidence>
<gene>
    <name evidence="3" type="ORF">EMH_0033140</name>
</gene>
<accession>U6JU40</accession>
<proteinExistence type="predicted"/>
<sequence length="321" mass="36120">MNSTPITHSGVGQPAEDARGAAAVSKSTSGSKRSSNNHNAMMPPGTQIRVSCCVIAGPLADPPAELLQVLALFTSPLWLHQVLPGLAAAAAQLHTCSIIRGSDAQHFSQLQQRVKLLLQLQKLQQQQQQLLHELKRVVQLQQQRVAQQHAVVSSLRAAAEHRQQQQLQLLREQHLKTRQQERQQARWERLLQRRVQQQEMEAEANKSRLAILSSACGALAFSYEHFKQSVLRQLLLPQLLQQDLLLRRIEMLLQRCRRIGFLRRQLKKASSSSSSSNTGREVPAQQQEPQQNEQQEPLRGEVMTSLAYGVNELLAVLRMRA</sequence>
<dbReference type="GeneID" id="25378120"/>